<dbReference type="RefSeq" id="WP_189531531.1">
    <property type="nucleotide sequence ID" value="NZ_BMYX01000003.1"/>
</dbReference>
<feature type="transmembrane region" description="Helical" evidence="1">
    <location>
        <begin position="21"/>
        <end position="41"/>
    </location>
</feature>
<sequence length="170" mass="18489">MRSKYLAALKRIWMERSLREQRLLLAMAVIVAPSLLVFGILQPLELAVSRNREAALRLEGQVMAVEQLAAEASKLSGKTAMTPLSARSLQTVIEATMDRAAFARDEVKLAVEGDAGVRLSGEAGFDAWMRLAGMLERESQVHVVRMTATPSDHPGRIKLDAVLVHAGGEA</sequence>
<keyword evidence="1" id="KW-0812">Transmembrane</keyword>
<dbReference type="GO" id="GO:0015628">
    <property type="term" value="P:protein secretion by the type II secretion system"/>
    <property type="evidence" value="ECO:0007669"/>
    <property type="project" value="InterPro"/>
</dbReference>
<dbReference type="AlphaFoldDB" id="A0A918NZ00"/>
<dbReference type="GO" id="GO:0015627">
    <property type="term" value="C:type II protein secretion system complex"/>
    <property type="evidence" value="ECO:0007669"/>
    <property type="project" value="InterPro"/>
</dbReference>
<evidence type="ECO:0000256" key="1">
    <source>
        <dbReference type="SAM" id="Phobius"/>
    </source>
</evidence>
<keyword evidence="1" id="KW-0472">Membrane</keyword>
<dbReference type="Proteomes" id="UP000645257">
    <property type="component" value="Unassembled WGS sequence"/>
</dbReference>
<accession>A0A918NZ00</accession>
<dbReference type="Gene3D" id="3.30.1360.100">
    <property type="entry name" value="General secretion pathway protein M, EpsM"/>
    <property type="match status" value="1"/>
</dbReference>
<dbReference type="Pfam" id="PF04612">
    <property type="entry name" value="T2SSM"/>
    <property type="match status" value="1"/>
</dbReference>
<protein>
    <recommendedName>
        <fullName evidence="4">Type II secretion system protein M</fullName>
    </recommendedName>
</protein>
<gene>
    <name evidence="2" type="ORF">GCM10011289_08390</name>
</gene>
<comment type="caution">
    <text evidence="2">The sequence shown here is derived from an EMBL/GenBank/DDBJ whole genome shotgun (WGS) entry which is preliminary data.</text>
</comment>
<keyword evidence="3" id="KW-1185">Reference proteome</keyword>
<evidence type="ECO:0000313" key="3">
    <source>
        <dbReference type="Proteomes" id="UP000645257"/>
    </source>
</evidence>
<evidence type="ECO:0000313" key="2">
    <source>
        <dbReference type="EMBL" id="GGY08092.1"/>
    </source>
</evidence>
<dbReference type="InterPro" id="IPR007690">
    <property type="entry name" value="T2SS_GspM"/>
</dbReference>
<reference evidence="2" key="2">
    <citation type="submission" date="2020-09" db="EMBL/GenBank/DDBJ databases">
        <authorList>
            <person name="Sun Q."/>
            <person name="Kim S."/>
        </authorList>
    </citation>
    <scope>NUCLEOTIDE SEQUENCE</scope>
    <source>
        <strain evidence="2">KCTC 32182</strain>
    </source>
</reference>
<evidence type="ECO:0008006" key="4">
    <source>
        <dbReference type="Google" id="ProtNLM"/>
    </source>
</evidence>
<dbReference type="EMBL" id="BMYX01000003">
    <property type="protein sequence ID" value="GGY08092.1"/>
    <property type="molecule type" value="Genomic_DNA"/>
</dbReference>
<name>A0A918NZ00_9NEIS</name>
<organism evidence="2 3">
    <name type="scientific">Paludibacterium paludis</name>
    <dbReference type="NCBI Taxonomy" id="1225769"/>
    <lineage>
        <taxon>Bacteria</taxon>
        <taxon>Pseudomonadati</taxon>
        <taxon>Pseudomonadota</taxon>
        <taxon>Betaproteobacteria</taxon>
        <taxon>Neisseriales</taxon>
        <taxon>Chromobacteriaceae</taxon>
        <taxon>Paludibacterium</taxon>
    </lineage>
</organism>
<keyword evidence="1" id="KW-1133">Transmembrane helix</keyword>
<proteinExistence type="predicted"/>
<reference evidence="2" key="1">
    <citation type="journal article" date="2014" name="Int. J. Syst. Evol. Microbiol.">
        <title>Complete genome sequence of Corynebacterium casei LMG S-19264T (=DSM 44701T), isolated from a smear-ripened cheese.</title>
        <authorList>
            <consortium name="US DOE Joint Genome Institute (JGI-PGF)"/>
            <person name="Walter F."/>
            <person name="Albersmeier A."/>
            <person name="Kalinowski J."/>
            <person name="Ruckert C."/>
        </authorList>
    </citation>
    <scope>NUCLEOTIDE SEQUENCE</scope>
    <source>
        <strain evidence="2">KCTC 32182</strain>
    </source>
</reference>